<dbReference type="AlphaFoldDB" id="A0A6J7FSL1"/>
<gene>
    <name evidence="1" type="ORF">UFOPK3376_03177</name>
</gene>
<proteinExistence type="predicted"/>
<accession>A0A6J7FSL1</accession>
<dbReference type="EMBL" id="CAFBLP010000147">
    <property type="protein sequence ID" value="CAB4896405.1"/>
    <property type="molecule type" value="Genomic_DNA"/>
</dbReference>
<evidence type="ECO:0000313" key="1">
    <source>
        <dbReference type="EMBL" id="CAB4896405.1"/>
    </source>
</evidence>
<name>A0A6J7FSL1_9ZZZZ</name>
<reference evidence="1" key="1">
    <citation type="submission" date="2020-05" db="EMBL/GenBank/DDBJ databases">
        <authorList>
            <person name="Chiriac C."/>
            <person name="Salcher M."/>
            <person name="Ghai R."/>
            <person name="Kavagutti S V."/>
        </authorList>
    </citation>
    <scope>NUCLEOTIDE SEQUENCE</scope>
</reference>
<organism evidence="1">
    <name type="scientific">freshwater metagenome</name>
    <dbReference type="NCBI Taxonomy" id="449393"/>
    <lineage>
        <taxon>unclassified sequences</taxon>
        <taxon>metagenomes</taxon>
        <taxon>ecological metagenomes</taxon>
    </lineage>
</organism>
<sequence length="37" mass="4217">MRSYSIILATRLEMVSKLVSMPPSQRSLMYGMPHFSA</sequence>
<protein>
    <submittedName>
        <fullName evidence="1">Unannotated protein</fullName>
    </submittedName>
</protein>